<dbReference type="GO" id="GO:0003676">
    <property type="term" value="F:nucleic acid binding"/>
    <property type="evidence" value="ECO:0007669"/>
    <property type="project" value="InterPro"/>
</dbReference>
<keyword evidence="3" id="KW-0862">Zinc</keyword>
<dbReference type="PANTHER" id="PTHR15375">
    <property type="entry name" value="ACTIVATOR OF S-PHASE KINASE-RELATED"/>
    <property type="match status" value="1"/>
</dbReference>
<evidence type="ECO:0000256" key="1">
    <source>
        <dbReference type="ARBA" id="ARBA00022723"/>
    </source>
</evidence>
<protein>
    <submittedName>
        <fullName evidence="7">Cdc7p-Dbf4p kinase complex regulatory subunit</fullName>
    </submittedName>
</protein>
<feature type="domain" description="DBF4-type" evidence="6">
    <location>
        <begin position="505"/>
        <end position="554"/>
    </location>
</feature>
<dbReference type="AlphaFoldDB" id="A0AAF0J379"/>
<dbReference type="Pfam" id="PF08630">
    <property type="entry name" value="Dfp1_Him1_M"/>
    <property type="match status" value="1"/>
</dbReference>
<dbReference type="GO" id="GO:0010571">
    <property type="term" value="P:positive regulation of nuclear cell cycle DNA replication"/>
    <property type="evidence" value="ECO:0007669"/>
    <property type="project" value="TreeGrafter"/>
</dbReference>
<evidence type="ECO:0000256" key="2">
    <source>
        <dbReference type="ARBA" id="ARBA00022771"/>
    </source>
</evidence>
<keyword evidence="2 4" id="KW-0863">Zinc-finger</keyword>
<dbReference type="GO" id="GO:0031431">
    <property type="term" value="C:Dbf4-dependent protein kinase complex"/>
    <property type="evidence" value="ECO:0007669"/>
    <property type="project" value="TreeGrafter"/>
</dbReference>
<dbReference type="Pfam" id="PF07535">
    <property type="entry name" value="zf-DBF"/>
    <property type="match status" value="1"/>
</dbReference>
<dbReference type="PANTHER" id="PTHR15375:SF26">
    <property type="entry name" value="PROTEIN CHIFFON"/>
    <property type="match status" value="1"/>
</dbReference>
<evidence type="ECO:0000256" key="5">
    <source>
        <dbReference type="SAM" id="MobiDB-lite"/>
    </source>
</evidence>
<dbReference type="Pfam" id="PF22437">
    <property type="entry name" value="DBF4_BRCT"/>
    <property type="match status" value="1"/>
</dbReference>
<dbReference type="GO" id="GO:0043539">
    <property type="term" value="F:protein serine/threonine kinase activator activity"/>
    <property type="evidence" value="ECO:0007669"/>
    <property type="project" value="TreeGrafter"/>
</dbReference>
<accession>A0AAF0J379</accession>
<dbReference type="InterPro" id="IPR038545">
    <property type="entry name" value="Znf_DBF_sf"/>
</dbReference>
<evidence type="ECO:0000313" key="7">
    <source>
        <dbReference type="EMBL" id="WFD26468.1"/>
    </source>
</evidence>
<reference evidence="7" key="1">
    <citation type="submission" date="2023-03" db="EMBL/GenBank/DDBJ databases">
        <title>Mating type loci evolution in Malassezia.</title>
        <authorList>
            <person name="Coelho M.A."/>
        </authorList>
    </citation>
    <scope>NUCLEOTIDE SEQUENCE</scope>
    <source>
        <strain evidence="7">CBS 9557</strain>
    </source>
</reference>
<feature type="region of interest" description="Disordered" evidence="5">
    <location>
        <begin position="20"/>
        <end position="51"/>
    </location>
</feature>
<feature type="region of interest" description="Disordered" evidence="5">
    <location>
        <begin position="180"/>
        <end position="229"/>
    </location>
</feature>
<evidence type="ECO:0000313" key="8">
    <source>
        <dbReference type="Proteomes" id="UP001213623"/>
    </source>
</evidence>
<evidence type="ECO:0000256" key="3">
    <source>
        <dbReference type="ARBA" id="ARBA00022833"/>
    </source>
</evidence>
<dbReference type="InterPro" id="IPR013939">
    <property type="entry name" value="Regulatory_Dfp1/Him1"/>
</dbReference>
<dbReference type="Gene3D" id="3.40.50.10190">
    <property type="entry name" value="BRCT domain"/>
    <property type="match status" value="1"/>
</dbReference>
<organism evidence="7 8">
    <name type="scientific">Malassezia nana</name>
    <dbReference type="NCBI Taxonomy" id="180528"/>
    <lineage>
        <taxon>Eukaryota</taxon>
        <taxon>Fungi</taxon>
        <taxon>Dikarya</taxon>
        <taxon>Basidiomycota</taxon>
        <taxon>Ustilaginomycotina</taxon>
        <taxon>Malasseziomycetes</taxon>
        <taxon>Malasseziales</taxon>
        <taxon>Malasseziaceae</taxon>
        <taxon>Malassezia</taxon>
    </lineage>
</organism>
<proteinExistence type="predicted"/>
<dbReference type="InterPro" id="IPR036420">
    <property type="entry name" value="BRCT_dom_sf"/>
</dbReference>
<keyword evidence="8" id="KW-1185">Reference proteome</keyword>
<dbReference type="PROSITE" id="PS51265">
    <property type="entry name" value="ZF_DBF4"/>
    <property type="match status" value="1"/>
</dbReference>
<dbReference type="InterPro" id="IPR055116">
    <property type="entry name" value="DBF4_BRCT"/>
</dbReference>
<evidence type="ECO:0000259" key="6">
    <source>
        <dbReference type="PROSITE" id="PS51265"/>
    </source>
</evidence>
<dbReference type="Proteomes" id="UP001213623">
    <property type="component" value="Chromosome 2"/>
</dbReference>
<dbReference type="GO" id="GO:1901987">
    <property type="term" value="P:regulation of cell cycle phase transition"/>
    <property type="evidence" value="ECO:0007669"/>
    <property type="project" value="TreeGrafter"/>
</dbReference>
<dbReference type="SMART" id="SM00586">
    <property type="entry name" value="ZnF_DBF"/>
    <property type="match status" value="1"/>
</dbReference>
<dbReference type="InterPro" id="IPR006572">
    <property type="entry name" value="Znf_DBF"/>
</dbReference>
<dbReference type="FunFam" id="6.10.250.3410:FF:000001">
    <property type="entry name" value="Protein DBF4 homolog A"/>
    <property type="match status" value="1"/>
</dbReference>
<evidence type="ECO:0000256" key="4">
    <source>
        <dbReference type="PROSITE-ProRule" id="PRU00600"/>
    </source>
</evidence>
<dbReference type="EMBL" id="CP119893">
    <property type="protein sequence ID" value="WFD26468.1"/>
    <property type="molecule type" value="Genomic_DNA"/>
</dbReference>
<sequence>MSLGSQRQIPRLPLRTKNVFPEAGTSHVVPGDKPTPLEREGPNLLGTPPRKRAVPLEGVHVRNMPEHACSKRMRTYRSALDPAVGARRSQDCAMAMRPTTTRIDKTTRVSHEEQYQRAQQKAQAQREWKLAFGRAFPKFVFYLDEMDEGLKKTLSGQIGQLGARVDEFFSRGVTHVVSTRSIPPVRDEKERGPKGPRRSPPDAIMPPRILRPTASTSIPLHSDRNPLDELAQPLPASDLLSKAQRFGMKIWRLEKLQNILQLLLADDGPTAVGPERQDLSEMLLQEKLHGTTERDPHALRSDVHYFNKHNYYVLVTDATGEHRPIVIAEYDRNAPSEAQGKPAPWPVLHGDVEGRGLFVWVDPKERRRLAQQAPAAVSTHHSLRRTASLNLAGVRAPGAAPGPPTPTLMASDNSLVLASTVASTTSTQVTSQHAGALGPHPDKRLLEQHWRLHTPVEASTRATETVPGSVVQHMLHLAETGDAPLRRSRSMGSVTRAGSAVPRVREKRPGHCENCRCRFDDFDEHTRSRRHRKFALDESNFVAIDELLQRVQREPLCASSHWDDYTAAAIEAPAADSASETASYPNEA</sequence>
<keyword evidence="1" id="KW-0479">Metal-binding</keyword>
<dbReference type="InterPro" id="IPR051590">
    <property type="entry name" value="Replication_Regulatory_Kinase"/>
</dbReference>
<name>A0AAF0J379_9BASI</name>
<dbReference type="GO" id="GO:0008270">
    <property type="term" value="F:zinc ion binding"/>
    <property type="evidence" value="ECO:0007669"/>
    <property type="project" value="UniProtKB-KW"/>
</dbReference>
<dbReference type="Gene3D" id="6.10.250.3410">
    <property type="entry name" value="DBF zinc finger"/>
    <property type="match status" value="1"/>
</dbReference>
<gene>
    <name evidence="7" type="primary">DBF4</name>
    <name evidence="7" type="ORF">MNAN1_001451</name>
</gene>